<accession>A0A2S2NXM5</accession>
<evidence type="ECO:0000313" key="2">
    <source>
        <dbReference type="EMBL" id="MBY21884.1"/>
    </source>
</evidence>
<proteinExistence type="inferred from homology"/>
<dbReference type="InterPro" id="IPR036591">
    <property type="entry name" value="YggU-like_sf"/>
</dbReference>
<sequence length="138" mass="14950">MKLLNATLFSSKIIKNMPKPKKNTKQVQDKLETVQSGPITVDKSGGIAIKINAKPGAKNNNITDISSDGVGVQINAPPTDGEANAELIKYLSKVLGLRKSDLSLDRGSRSRNKILIVQTSLGIEGITEKINQEIKENR</sequence>
<organism evidence="2">
    <name type="scientific">Schizaphis graminum</name>
    <name type="common">Green bug aphid</name>
    <dbReference type="NCBI Taxonomy" id="13262"/>
    <lineage>
        <taxon>Eukaryota</taxon>
        <taxon>Metazoa</taxon>
        <taxon>Ecdysozoa</taxon>
        <taxon>Arthropoda</taxon>
        <taxon>Hexapoda</taxon>
        <taxon>Insecta</taxon>
        <taxon>Pterygota</taxon>
        <taxon>Neoptera</taxon>
        <taxon>Paraneoptera</taxon>
        <taxon>Hemiptera</taxon>
        <taxon>Sternorrhyncha</taxon>
        <taxon>Aphidomorpha</taxon>
        <taxon>Aphidoidea</taxon>
        <taxon>Aphididae</taxon>
        <taxon>Aphidini</taxon>
        <taxon>Schizaphis</taxon>
    </lineage>
</organism>
<dbReference type="GO" id="GO:0005737">
    <property type="term" value="C:cytoplasm"/>
    <property type="evidence" value="ECO:0007669"/>
    <property type="project" value="TreeGrafter"/>
</dbReference>
<dbReference type="SMART" id="SM01152">
    <property type="entry name" value="DUF167"/>
    <property type="match status" value="1"/>
</dbReference>
<dbReference type="EMBL" id="GGMR01009265">
    <property type="protein sequence ID" value="MBY21884.1"/>
    <property type="molecule type" value="Transcribed_RNA"/>
</dbReference>
<dbReference type="NCBIfam" id="TIGR00251">
    <property type="entry name" value="DUF167 family protein"/>
    <property type="match status" value="1"/>
</dbReference>
<name>A0A2S2NXM5_SCHGA</name>
<dbReference type="InterPro" id="IPR003746">
    <property type="entry name" value="DUF167"/>
</dbReference>
<evidence type="ECO:0000256" key="1">
    <source>
        <dbReference type="ARBA" id="ARBA00010364"/>
    </source>
</evidence>
<dbReference type="AlphaFoldDB" id="A0A2S2NXM5"/>
<protein>
    <submittedName>
        <fullName evidence="2">UPF0235 protein</fullName>
    </submittedName>
</protein>
<gene>
    <name evidence="2" type="primary">CO040</name>
    <name evidence="2" type="ORF">g.168893</name>
</gene>
<dbReference type="HAMAP" id="MF_00634">
    <property type="entry name" value="UPF0235"/>
    <property type="match status" value="1"/>
</dbReference>
<reference evidence="2" key="1">
    <citation type="submission" date="2018-04" db="EMBL/GenBank/DDBJ databases">
        <title>Transcriptome of Schizaphis graminum biotype I.</title>
        <authorList>
            <person name="Scully E.D."/>
            <person name="Geib S.M."/>
            <person name="Palmer N.A."/>
            <person name="Koch K."/>
            <person name="Bradshaw J."/>
            <person name="Heng-Moss T."/>
            <person name="Sarath G."/>
        </authorList>
    </citation>
    <scope>NUCLEOTIDE SEQUENCE</scope>
</reference>
<dbReference type="SUPFAM" id="SSF69786">
    <property type="entry name" value="YggU-like"/>
    <property type="match status" value="1"/>
</dbReference>
<comment type="similarity">
    <text evidence="1">Belongs to the UPF0235 family.</text>
</comment>
<dbReference type="PANTHER" id="PTHR13420">
    <property type="entry name" value="UPF0235 PROTEIN C15ORF40"/>
    <property type="match status" value="1"/>
</dbReference>
<dbReference type="Gene3D" id="3.30.1200.10">
    <property type="entry name" value="YggU-like"/>
    <property type="match status" value="1"/>
</dbReference>
<dbReference type="PANTHER" id="PTHR13420:SF7">
    <property type="entry name" value="UPF0235 PROTEIN C15ORF40"/>
    <property type="match status" value="1"/>
</dbReference>
<dbReference type="Pfam" id="PF02594">
    <property type="entry name" value="DUF167"/>
    <property type="match status" value="1"/>
</dbReference>